<dbReference type="AlphaFoldDB" id="A0A699XDI9"/>
<protein>
    <submittedName>
        <fullName evidence="2">Uncharacterized protein</fullName>
    </submittedName>
</protein>
<name>A0A699XDI9_TANCI</name>
<feature type="non-terminal residue" evidence="2">
    <location>
        <position position="1"/>
    </location>
</feature>
<accession>A0A699XDI9</accession>
<feature type="non-terminal residue" evidence="2">
    <location>
        <position position="87"/>
    </location>
</feature>
<comment type="caution">
    <text evidence="2">The sequence shown here is derived from an EMBL/GenBank/DDBJ whole genome shotgun (WGS) entry which is preliminary data.</text>
</comment>
<proteinExistence type="predicted"/>
<dbReference type="EMBL" id="BKCJ011844991">
    <property type="protein sequence ID" value="GFD57789.1"/>
    <property type="molecule type" value="Genomic_DNA"/>
</dbReference>
<feature type="region of interest" description="Disordered" evidence="1">
    <location>
        <begin position="50"/>
        <end position="87"/>
    </location>
</feature>
<gene>
    <name evidence="2" type="ORF">Tci_929758</name>
</gene>
<evidence type="ECO:0000256" key="1">
    <source>
        <dbReference type="SAM" id="MobiDB-lite"/>
    </source>
</evidence>
<feature type="region of interest" description="Disordered" evidence="1">
    <location>
        <begin position="1"/>
        <end position="20"/>
    </location>
</feature>
<sequence>TGQLPAKAAGSGRMESGPSTQTLRILGARGVAAAGRAVPLDALAHATRVSGRGHLSATRQIRTRRTSDHRQGAASRPRSGPVGGGQP</sequence>
<reference evidence="2" key="1">
    <citation type="journal article" date="2019" name="Sci. Rep.">
        <title>Draft genome of Tanacetum cinerariifolium, the natural source of mosquito coil.</title>
        <authorList>
            <person name="Yamashiro T."/>
            <person name="Shiraishi A."/>
            <person name="Satake H."/>
            <person name="Nakayama K."/>
        </authorList>
    </citation>
    <scope>NUCLEOTIDE SEQUENCE</scope>
</reference>
<organism evidence="2">
    <name type="scientific">Tanacetum cinerariifolium</name>
    <name type="common">Dalmatian daisy</name>
    <name type="synonym">Chrysanthemum cinerariifolium</name>
    <dbReference type="NCBI Taxonomy" id="118510"/>
    <lineage>
        <taxon>Eukaryota</taxon>
        <taxon>Viridiplantae</taxon>
        <taxon>Streptophyta</taxon>
        <taxon>Embryophyta</taxon>
        <taxon>Tracheophyta</taxon>
        <taxon>Spermatophyta</taxon>
        <taxon>Magnoliopsida</taxon>
        <taxon>eudicotyledons</taxon>
        <taxon>Gunneridae</taxon>
        <taxon>Pentapetalae</taxon>
        <taxon>asterids</taxon>
        <taxon>campanulids</taxon>
        <taxon>Asterales</taxon>
        <taxon>Asteraceae</taxon>
        <taxon>Asteroideae</taxon>
        <taxon>Anthemideae</taxon>
        <taxon>Anthemidinae</taxon>
        <taxon>Tanacetum</taxon>
    </lineage>
</organism>
<evidence type="ECO:0000313" key="2">
    <source>
        <dbReference type="EMBL" id="GFD57789.1"/>
    </source>
</evidence>